<keyword evidence="7" id="KW-1185">Reference proteome</keyword>
<keyword evidence="1 5" id="KW-0963">Cytoplasm</keyword>
<dbReference type="HAMAP" id="MF_01092">
    <property type="entry name" value="ZapD"/>
    <property type="match status" value="1"/>
</dbReference>
<evidence type="ECO:0000256" key="3">
    <source>
        <dbReference type="ARBA" id="ARBA00023210"/>
    </source>
</evidence>
<dbReference type="SUPFAM" id="SSF160950">
    <property type="entry name" value="YacF-like"/>
    <property type="match status" value="1"/>
</dbReference>
<dbReference type="Proteomes" id="UP001333710">
    <property type="component" value="Chromosome"/>
</dbReference>
<name>A0AA48HPI3_9ALTE</name>
<dbReference type="PANTHER" id="PTHR39455:SF1">
    <property type="entry name" value="CELL DIVISION PROTEIN ZAPD"/>
    <property type="match status" value="1"/>
</dbReference>
<accession>A0AA48HPI3</accession>
<dbReference type="Pfam" id="PF07072">
    <property type="entry name" value="ZapD"/>
    <property type="match status" value="1"/>
</dbReference>
<dbReference type="KEGG" id="pmaw:MACH26_11300"/>
<comment type="similarity">
    <text evidence="5">Belongs to the ZapD family.</text>
</comment>
<dbReference type="InterPro" id="IPR009777">
    <property type="entry name" value="ZapD"/>
</dbReference>
<evidence type="ECO:0000313" key="6">
    <source>
        <dbReference type="EMBL" id="BDX05609.1"/>
    </source>
</evidence>
<evidence type="ECO:0000256" key="2">
    <source>
        <dbReference type="ARBA" id="ARBA00022618"/>
    </source>
</evidence>
<dbReference type="GO" id="GO:0005737">
    <property type="term" value="C:cytoplasm"/>
    <property type="evidence" value="ECO:0007669"/>
    <property type="project" value="UniProtKB-SubCell"/>
</dbReference>
<evidence type="ECO:0000256" key="5">
    <source>
        <dbReference type="HAMAP-Rule" id="MF_01092"/>
    </source>
</evidence>
<dbReference type="GO" id="GO:0032153">
    <property type="term" value="C:cell division site"/>
    <property type="evidence" value="ECO:0007669"/>
    <property type="project" value="TreeGrafter"/>
</dbReference>
<dbReference type="NCBIfam" id="NF003655">
    <property type="entry name" value="PRK05287.1-3"/>
    <property type="match status" value="1"/>
</dbReference>
<reference evidence="6" key="1">
    <citation type="submission" date="2023-01" db="EMBL/GenBank/DDBJ databases">
        <title>Complete genome sequence of Planctobacterium marinum strain Dej080120_11.</title>
        <authorList>
            <person name="Ueki S."/>
            <person name="Maruyama F."/>
        </authorList>
    </citation>
    <scope>NUCLEOTIDE SEQUENCE</scope>
    <source>
        <strain evidence="6">Dej080120_11</strain>
    </source>
</reference>
<organism evidence="6 7">
    <name type="scientific">Planctobacterium marinum</name>
    <dbReference type="NCBI Taxonomy" id="1631968"/>
    <lineage>
        <taxon>Bacteria</taxon>
        <taxon>Pseudomonadati</taxon>
        <taxon>Pseudomonadota</taxon>
        <taxon>Gammaproteobacteria</taxon>
        <taxon>Alteromonadales</taxon>
        <taxon>Alteromonadaceae</taxon>
        <taxon>Planctobacterium</taxon>
    </lineage>
</organism>
<dbReference type="InterPro" id="IPR036268">
    <property type="entry name" value="ZapD_sf"/>
</dbReference>
<dbReference type="RefSeq" id="WP_338291594.1">
    <property type="nucleotide sequence ID" value="NZ_AP027272.1"/>
</dbReference>
<dbReference type="GO" id="GO:0043093">
    <property type="term" value="P:FtsZ-dependent cytokinesis"/>
    <property type="evidence" value="ECO:0007669"/>
    <property type="project" value="UniProtKB-UniRule"/>
</dbReference>
<gene>
    <name evidence="5 6" type="primary">zapD</name>
    <name evidence="6" type="ORF">MACH26_11300</name>
</gene>
<sequence length="250" mass="29328">MSNTVYEFPLNEKVRTYLRLEQLFKQLHSARDCSEDWQFIHFFDCYFTLLELLERIDMRTDILKDIDNHEKNLRLWAQHPKIDKEALDLALQRILELKAKLKSSAKIGAGLKGERFLLSIKQRFSIPGATCSFDLPNLHYWLKQSDKAIAADIDRWINEFTLIQQAIEITLSFLRERGRFEEVEAVKGFYQGVADERNDLIRIHCASDSNYYPTLSGNKYRYAIRFMLFEPDELGQVSVDKAINFKLACC</sequence>
<proteinExistence type="inferred from homology"/>
<dbReference type="Gene3D" id="1.10.3900.10">
    <property type="entry name" value="YacF-like"/>
    <property type="match status" value="1"/>
</dbReference>
<keyword evidence="2 5" id="KW-0132">Cell division</keyword>
<evidence type="ECO:0000313" key="7">
    <source>
        <dbReference type="Proteomes" id="UP001333710"/>
    </source>
</evidence>
<dbReference type="EMBL" id="AP027272">
    <property type="protein sequence ID" value="BDX05609.1"/>
    <property type="molecule type" value="Genomic_DNA"/>
</dbReference>
<protein>
    <recommendedName>
        <fullName evidence="5">Cell division protein ZapD</fullName>
    </recommendedName>
    <alternativeName>
        <fullName evidence="5">Z ring-associated protein D</fullName>
    </alternativeName>
</protein>
<dbReference type="Gene3D" id="2.60.440.10">
    <property type="entry name" value="YacF-like domains"/>
    <property type="match status" value="1"/>
</dbReference>
<dbReference type="GO" id="GO:0000917">
    <property type="term" value="P:division septum assembly"/>
    <property type="evidence" value="ECO:0007669"/>
    <property type="project" value="UniProtKB-KW"/>
</dbReference>
<comment type="function">
    <text evidence="5">Cell division factor that enhances FtsZ-ring assembly. Directly interacts with FtsZ and promotes bundling of FtsZ protofilaments, with a reduction in FtsZ GTPase activity.</text>
</comment>
<keyword evidence="3 5" id="KW-0717">Septation</keyword>
<dbReference type="PANTHER" id="PTHR39455">
    <property type="entry name" value="CELL DIVISION PROTEIN ZAPD"/>
    <property type="match status" value="1"/>
</dbReference>
<dbReference type="InterPro" id="IPR027462">
    <property type="entry name" value="ZapD_C"/>
</dbReference>
<evidence type="ECO:0000256" key="1">
    <source>
        <dbReference type="ARBA" id="ARBA00022490"/>
    </source>
</evidence>
<comment type="subcellular location">
    <subcellularLocation>
        <location evidence="5">Cytoplasm</location>
    </subcellularLocation>
    <text evidence="5">Localizes to mid-cell in an FtsZ-dependent manner.</text>
</comment>
<evidence type="ECO:0000256" key="4">
    <source>
        <dbReference type="ARBA" id="ARBA00023306"/>
    </source>
</evidence>
<comment type="subunit">
    <text evidence="5">Interacts with FtsZ.</text>
</comment>
<dbReference type="AlphaFoldDB" id="A0AA48HPI3"/>
<keyword evidence="4 5" id="KW-0131">Cell cycle</keyword>